<evidence type="ECO:0000256" key="3">
    <source>
        <dbReference type="ARBA" id="ARBA00023237"/>
    </source>
</evidence>
<dbReference type="GO" id="GO:0009279">
    <property type="term" value="C:cell outer membrane"/>
    <property type="evidence" value="ECO:0007669"/>
    <property type="project" value="UniProtKB-SubCell"/>
</dbReference>
<reference evidence="7" key="1">
    <citation type="submission" date="2020-12" db="EMBL/GenBank/DDBJ databases">
        <title>Pontibaca salina gen. nov., sp. nov., isolated from marine sediment.</title>
        <authorList>
            <person name="Bo J."/>
            <person name="Wang S."/>
            <person name="Song X."/>
            <person name="Du Z."/>
        </authorList>
    </citation>
    <scope>NUCLEOTIDE SEQUENCE</scope>
    <source>
        <strain evidence="7">S1109L</strain>
    </source>
</reference>
<evidence type="ECO:0000259" key="6">
    <source>
        <dbReference type="PROSITE" id="PS51123"/>
    </source>
</evidence>
<dbReference type="InterPro" id="IPR050330">
    <property type="entry name" value="Bact_OuterMem_StrucFunc"/>
</dbReference>
<dbReference type="PANTHER" id="PTHR30329">
    <property type="entry name" value="STATOR ELEMENT OF FLAGELLAR MOTOR COMPLEX"/>
    <property type="match status" value="1"/>
</dbReference>
<comment type="subcellular location">
    <subcellularLocation>
        <location evidence="1">Cell outer membrane</location>
    </subcellularLocation>
</comment>
<dbReference type="AlphaFoldDB" id="A0A934HI27"/>
<gene>
    <name evidence="7" type="ORF">JAO82_01600</name>
</gene>
<dbReference type="Gene3D" id="3.30.1330.60">
    <property type="entry name" value="OmpA-like domain"/>
    <property type="match status" value="1"/>
</dbReference>
<feature type="compositionally biased region" description="Basic and acidic residues" evidence="5">
    <location>
        <begin position="361"/>
        <end position="375"/>
    </location>
</feature>
<feature type="region of interest" description="Disordered" evidence="5">
    <location>
        <begin position="325"/>
        <end position="375"/>
    </location>
</feature>
<accession>A0A934HI27</accession>
<evidence type="ECO:0000313" key="7">
    <source>
        <dbReference type="EMBL" id="MBI6628563.1"/>
    </source>
</evidence>
<evidence type="ECO:0000256" key="2">
    <source>
        <dbReference type="ARBA" id="ARBA00023136"/>
    </source>
</evidence>
<dbReference type="EMBL" id="JAEIJD010000001">
    <property type="protein sequence ID" value="MBI6628563.1"/>
    <property type="molecule type" value="Genomic_DNA"/>
</dbReference>
<evidence type="ECO:0000256" key="1">
    <source>
        <dbReference type="ARBA" id="ARBA00004442"/>
    </source>
</evidence>
<keyword evidence="2 4" id="KW-0472">Membrane</keyword>
<proteinExistence type="predicted"/>
<dbReference type="SUPFAM" id="SSF103088">
    <property type="entry name" value="OmpA-like"/>
    <property type="match status" value="1"/>
</dbReference>
<dbReference type="PANTHER" id="PTHR30329:SF21">
    <property type="entry name" value="LIPOPROTEIN YIAD-RELATED"/>
    <property type="match status" value="1"/>
</dbReference>
<dbReference type="InterPro" id="IPR036737">
    <property type="entry name" value="OmpA-like_sf"/>
</dbReference>
<dbReference type="PRINTS" id="PR01021">
    <property type="entry name" value="OMPADOMAIN"/>
</dbReference>
<organism evidence="7 8">
    <name type="scientific">Pontibaca salina</name>
    <dbReference type="NCBI Taxonomy" id="2795731"/>
    <lineage>
        <taxon>Bacteria</taxon>
        <taxon>Pseudomonadati</taxon>
        <taxon>Pseudomonadota</taxon>
        <taxon>Alphaproteobacteria</taxon>
        <taxon>Rhodobacterales</taxon>
        <taxon>Roseobacteraceae</taxon>
        <taxon>Pontibaca</taxon>
    </lineage>
</organism>
<dbReference type="Proteomes" id="UP000613255">
    <property type="component" value="Unassembled WGS sequence"/>
</dbReference>
<evidence type="ECO:0000256" key="4">
    <source>
        <dbReference type="PROSITE-ProRule" id="PRU00473"/>
    </source>
</evidence>
<comment type="caution">
    <text evidence="7">The sequence shown here is derived from an EMBL/GenBank/DDBJ whole genome shotgun (WGS) entry which is preliminary data.</text>
</comment>
<name>A0A934HI27_9RHOB</name>
<evidence type="ECO:0000313" key="8">
    <source>
        <dbReference type="Proteomes" id="UP000613255"/>
    </source>
</evidence>
<dbReference type="CDD" id="cd07185">
    <property type="entry name" value="OmpA_C-like"/>
    <property type="match status" value="1"/>
</dbReference>
<feature type="domain" description="OmpA-like" evidence="6">
    <location>
        <begin position="213"/>
        <end position="330"/>
    </location>
</feature>
<dbReference type="Gene3D" id="3.40.1520.20">
    <property type="match status" value="1"/>
</dbReference>
<protein>
    <submittedName>
        <fullName evidence="7">OmpA family protein</fullName>
    </submittedName>
</protein>
<evidence type="ECO:0000256" key="5">
    <source>
        <dbReference type="SAM" id="MobiDB-lite"/>
    </source>
</evidence>
<keyword evidence="8" id="KW-1185">Reference proteome</keyword>
<dbReference type="Pfam" id="PF00691">
    <property type="entry name" value="OmpA"/>
    <property type="match status" value="1"/>
</dbReference>
<dbReference type="PROSITE" id="PS51123">
    <property type="entry name" value="OMPA_2"/>
    <property type="match status" value="1"/>
</dbReference>
<sequence length="375" mass="40083">MGVPSPRWAEAAELTIGALAELGQGSVTFADADISLVAAETTEPKSFERVIGELEAALPEVFALNAVLTKPESETPNGPAEFVATLSATGQAQLRGRLSDNNLRQVADSYARASFGSQNVYTATRQVDDLPRDWPARVLAGLEALSKLAEGSVTVKPDTLIVRGISERKNANAEISGLVVDKLGEAESFELDITYRAPPKPKNAAPTPEECQQQLAKIQKGGKITFEPGSAKITGSSRQTMSAIVKILDRCGEIPLEIQGHTDSQGREEMNQQLSQRRADAVLAELRARRVLTSTYKAVGYGITKPIADNGTAEGREANRRIEFRLIHSDADSDEENSADAAPHESGDGSNGQEKASAPDASDKSDAKSEKESEQ</sequence>
<dbReference type="InterPro" id="IPR006664">
    <property type="entry name" value="OMP_bac"/>
</dbReference>
<dbReference type="InterPro" id="IPR006665">
    <property type="entry name" value="OmpA-like"/>
</dbReference>
<keyword evidence="3" id="KW-0998">Cell outer membrane</keyword>